<dbReference type="Gene3D" id="1.20.120.450">
    <property type="entry name" value="dinb family like domain"/>
    <property type="match status" value="1"/>
</dbReference>
<dbReference type="RefSeq" id="WP_157344079.1">
    <property type="nucleotide sequence ID" value="NZ_WSEK01000004.1"/>
</dbReference>
<dbReference type="Proteomes" id="UP000473525">
    <property type="component" value="Unassembled WGS sequence"/>
</dbReference>
<dbReference type="SUPFAM" id="SSF109854">
    <property type="entry name" value="DinB/YfiT-like putative metalloenzymes"/>
    <property type="match status" value="1"/>
</dbReference>
<keyword evidence="2" id="KW-1185">Reference proteome</keyword>
<accession>A0A6L6XU16</accession>
<proteinExistence type="predicted"/>
<dbReference type="Pfam" id="PF04978">
    <property type="entry name" value="MST"/>
    <property type="match status" value="1"/>
</dbReference>
<sequence length="161" mass="18377">MSELATLRRWLGDFRDAVERKTADLDAEQLARRAVQPSTLSLLGLVRHLAQLEHHWFRRVLQQHPEETQLFVIDGVWDSQFDGAVADPAVVEEAFATWRETCAQADAWLDHLPGEALDVVIDPGDRIETIRDVFVQVLQEYARHLGHMDLLRETIDGRTGT</sequence>
<protein>
    <submittedName>
        <fullName evidence="1">DUF664 domain-containing protein</fullName>
    </submittedName>
</protein>
<dbReference type="AlphaFoldDB" id="A0A6L6XU16"/>
<evidence type="ECO:0000313" key="2">
    <source>
        <dbReference type="Proteomes" id="UP000473525"/>
    </source>
</evidence>
<dbReference type="InterPro" id="IPR007061">
    <property type="entry name" value="MST-like"/>
</dbReference>
<comment type="caution">
    <text evidence="1">The sequence shown here is derived from an EMBL/GenBank/DDBJ whole genome shotgun (WGS) entry which is preliminary data.</text>
</comment>
<reference evidence="1 2" key="1">
    <citation type="submission" date="2019-12" db="EMBL/GenBank/DDBJ databases">
        <authorList>
            <person name="Huq M.A."/>
        </authorList>
    </citation>
    <scope>NUCLEOTIDE SEQUENCE [LARGE SCALE GENOMIC DNA]</scope>
    <source>
        <strain evidence="1 2">MAH-18</strain>
    </source>
</reference>
<dbReference type="InterPro" id="IPR034660">
    <property type="entry name" value="DinB/YfiT-like"/>
</dbReference>
<evidence type="ECO:0000313" key="1">
    <source>
        <dbReference type="EMBL" id="MVQ50901.1"/>
    </source>
</evidence>
<gene>
    <name evidence="1" type="ORF">GON03_17075</name>
</gene>
<organism evidence="1 2">
    <name type="scientific">Nocardioides agri</name>
    <dbReference type="NCBI Taxonomy" id="2682843"/>
    <lineage>
        <taxon>Bacteria</taxon>
        <taxon>Bacillati</taxon>
        <taxon>Actinomycetota</taxon>
        <taxon>Actinomycetes</taxon>
        <taxon>Propionibacteriales</taxon>
        <taxon>Nocardioidaceae</taxon>
        <taxon>Nocardioides</taxon>
    </lineage>
</organism>
<dbReference type="EMBL" id="WSEK01000004">
    <property type="protein sequence ID" value="MVQ50901.1"/>
    <property type="molecule type" value="Genomic_DNA"/>
</dbReference>
<name>A0A6L6XU16_9ACTN</name>